<gene>
    <name evidence="9" type="ORF">DWE98_18705</name>
</gene>
<dbReference type="PROSITE" id="PS50928">
    <property type="entry name" value="ABC_TM1"/>
    <property type="match status" value="1"/>
</dbReference>
<dbReference type="CDD" id="cd06261">
    <property type="entry name" value="TM_PBP2"/>
    <property type="match status" value="1"/>
</dbReference>
<evidence type="ECO:0000256" key="6">
    <source>
        <dbReference type="ARBA" id="ARBA00023136"/>
    </source>
</evidence>
<dbReference type="RefSeq" id="WP_114830806.1">
    <property type="nucleotide sequence ID" value="NZ_QQTO01000005.1"/>
</dbReference>
<organism evidence="9 10">
    <name type="scientific">Bosea caraganae</name>
    <dbReference type="NCBI Taxonomy" id="2763117"/>
    <lineage>
        <taxon>Bacteria</taxon>
        <taxon>Pseudomonadati</taxon>
        <taxon>Pseudomonadota</taxon>
        <taxon>Alphaproteobacteria</taxon>
        <taxon>Hyphomicrobiales</taxon>
        <taxon>Boseaceae</taxon>
        <taxon>Bosea</taxon>
    </lineage>
</organism>
<protein>
    <submittedName>
        <fullName evidence="9">Carbohydrate ABC transporter permease</fullName>
    </submittedName>
</protein>
<accession>A0A370L3W3</accession>
<evidence type="ECO:0000256" key="1">
    <source>
        <dbReference type="ARBA" id="ARBA00004651"/>
    </source>
</evidence>
<keyword evidence="3" id="KW-1003">Cell membrane</keyword>
<reference evidence="10" key="1">
    <citation type="submission" date="2018-07" db="EMBL/GenBank/DDBJ databases">
        <authorList>
            <person name="Safronova V.I."/>
            <person name="Chirak E.R."/>
            <person name="Sazanova A.L."/>
        </authorList>
    </citation>
    <scope>NUCLEOTIDE SEQUENCE [LARGE SCALE GENOMIC DNA]</scope>
    <source>
        <strain evidence="10">RCAM04685</strain>
    </source>
</reference>
<evidence type="ECO:0000256" key="3">
    <source>
        <dbReference type="ARBA" id="ARBA00022475"/>
    </source>
</evidence>
<keyword evidence="6 7" id="KW-0472">Membrane</keyword>
<evidence type="ECO:0000256" key="7">
    <source>
        <dbReference type="RuleBase" id="RU363032"/>
    </source>
</evidence>
<dbReference type="GO" id="GO:0055085">
    <property type="term" value="P:transmembrane transport"/>
    <property type="evidence" value="ECO:0007669"/>
    <property type="project" value="InterPro"/>
</dbReference>
<dbReference type="PANTHER" id="PTHR32243">
    <property type="entry name" value="MALTOSE TRANSPORT SYSTEM PERMEASE-RELATED"/>
    <property type="match status" value="1"/>
</dbReference>
<dbReference type="GO" id="GO:0005886">
    <property type="term" value="C:plasma membrane"/>
    <property type="evidence" value="ECO:0007669"/>
    <property type="project" value="UniProtKB-SubCell"/>
</dbReference>
<dbReference type="Pfam" id="PF00528">
    <property type="entry name" value="BPD_transp_1"/>
    <property type="match status" value="1"/>
</dbReference>
<comment type="subcellular location">
    <subcellularLocation>
        <location evidence="1 7">Cell membrane</location>
        <topology evidence="1 7">Multi-pass membrane protein</topology>
    </subcellularLocation>
</comment>
<dbReference type="OrthoDB" id="9815445at2"/>
<dbReference type="Proteomes" id="UP000255207">
    <property type="component" value="Unassembled WGS sequence"/>
</dbReference>
<comment type="similarity">
    <text evidence="7">Belongs to the binding-protein-dependent transport system permease family.</text>
</comment>
<feature type="transmembrane region" description="Helical" evidence="7">
    <location>
        <begin position="210"/>
        <end position="233"/>
    </location>
</feature>
<feature type="transmembrane region" description="Helical" evidence="7">
    <location>
        <begin position="97"/>
        <end position="124"/>
    </location>
</feature>
<evidence type="ECO:0000256" key="5">
    <source>
        <dbReference type="ARBA" id="ARBA00022989"/>
    </source>
</evidence>
<name>A0A370L3W3_9HYPH</name>
<dbReference type="PANTHER" id="PTHR32243:SF18">
    <property type="entry name" value="INNER MEMBRANE ABC TRANSPORTER PERMEASE PROTEIN YCJP"/>
    <property type="match status" value="1"/>
</dbReference>
<dbReference type="InterPro" id="IPR000515">
    <property type="entry name" value="MetI-like"/>
</dbReference>
<evidence type="ECO:0000256" key="4">
    <source>
        <dbReference type="ARBA" id="ARBA00022692"/>
    </source>
</evidence>
<keyword evidence="10" id="KW-1185">Reference proteome</keyword>
<sequence>MTSIDAGTTSGGGRAATQDHSEGMAYLETLPRRIVTTYIPLFLIIIVLLFPFYWMALTAIKPDDQLIEMDKVSPFWTWTPTFKHFYKLLFESEYPRWLWNTMFIATCATFISLVASVLAAYAIVRLRFKGATAVGALIFLAYLVPPSILFIPLATVIYKVGLFDTPLALILVYPTILIPFSTWLLMGYFKTIPYELEECALIDGASRSQILIQIILPLAIPGLISAFIFSFTLCWNEFIYALTFLSSTQNKTVPVAIVNEFVDGDIYRWGSLMAGALAGSLPLVILYAFFVEHYVSAMTGAVKE</sequence>
<feature type="transmembrane region" description="Helical" evidence="7">
    <location>
        <begin position="269"/>
        <end position="290"/>
    </location>
</feature>
<feature type="domain" description="ABC transmembrane type-1" evidence="8">
    <location>
        <begin position="98"/>
        <end position="290"/>
    </location>
</feature>
<dbReference type="InterPro" id="IPR050901">
    <property type="entry name" value="BP-dep_ABC_trans_perm"/>
</dbReference>
<evidence type="ECO:0000313" key="9">
    <source>
        <dbReference type="EMBL" id="RDJ22476.1"/>
    </source>
</evidence>
<dbReference type="AlphaFoldDB" id="A0A370L3W3"/>
<dbReference type="InterPro" id="IPR035906">
    <property type="entry name" value="MetI-like_sf"/>
</dbReference>
<dbReference type="SUPFAM" id="SSF161098">
    <property type="entry name" value="MetI-like"/>
    <property type="match status" value="1"/>
</dbReference>
<comment type="caution">
    <text evidence="9">The sequence shown here is derived from an EMBL/GenBank/DDBJ whole genome shotgun (WGS) entry which is preliminary data.</text>
</comment>
<feature type="transmembrane region" description="Helical" evidence="7">
    <location>
        <begin position="170"/>
        <end position="189"/>
    </location>
</feature>
<evidence type="ECO:0000259" key="8">
    <source>
        <dbReference type="PROSITE" id="PS50928"/>
    </source>
</evidence>
<feature type="transmembrane region" description="Helical" evidence="7">
    <location>
        <begin position="34"/>
        <end position="56"/>
    </location>
</feature>
<keyword evidence="4 7" id="KW-0812">Transmembrane</keyword>
<proteinExistence type="inferred from homology"/>
<keyword evidence="5 7" id="KW-1133">Transmembrane helix</keyword>
<evidence type="ECO:0000313" key="10">
    <source>
        <dbReference type="Proteomes" id="UP000255207"/>
    </source>
</evidence>
<dbReference type="EMBL" id="QQTP01000010">
    <property type="protein sequence ID" value="RDJ22476.1"/>
    <property type="molecule type" value="Genomic_DNA"/>
</dbReference>
<keyword evidence="2 7" id="KW-0813">Transport</keyword>
<dbReference type="Gene3D" id="1.10.3720.10">
    <property type="entry name" value="MetI-like"/>
    <property type="match status" value="1"/>
</dbReference>
<evidence type="ECO:0000256" key="2">
    <source>
        <dbReference type="ARBA" id="ARBA00022448"/>
    </source>
</evidence>
<feature type="transmembrane region" description="Helical" evidence="7">
    <location>
        <begin position="136"/>
        <end position="158"/>
    </location>
</feature>